<organism evidence="1">
    <name type="scientific">Spodoptera frugiperda</name>
    <name type="common">Fall armyworm</name>
    <dbReference type="NCBI Taxonomy" id="7108"/>
    <lineage>
        <taxon>Eukaryota</taxon>
        <taxon>Metazoa</taxon>
        <taxon>Ecdysozoa</taxon>
        <taxon>Arthropoda</taxon>
        <taxon>Hexapoda</taxon>
        <taxon>Insecta</taxon>
        <taxon>Pterygota</taxon>
        <taxon>Neoptera</taxon>
        <taxon>Endopterygota</taxon>
        <taxon>Lepidoptera</taxon>
        <taxon>Glossata</taxon>
        <taxon>Ditrysia</taxon>
        <taxon>Noctuoidea</taxon>
        <taxon>Noctuidae</taxon>
        <taxon>Amphipyrinae</taxon>
        <taxon>Spodoptera</taxon>
    </lineage>
</organism>
<protein>
    <submittedName>
        <fullName evidence="1">SFRICE_011264</fullName>
    </submittedName>
</protein>
<proteinExistence type="predicted"/>
<evidence type="ECO:0000313" key="1">
    <source>
        <dbReference type="EMBL" id="SOQ40334.1"/>
    </source>
</evidence>
<accession>A0A2H1VJA6</accession>
<sequence>MEAKEILLYFTQIIYSEVMGRQLDVYTPSITFVRLSVALSKPVGGGIDGRFDLNHSSYGVKSSNDVSRSCSSLGEARECIRLLLTKNHRVPTPAFPKIQITKHHQELGIYHQRRFLEPLGSGSRVRFPAVTI</sequence>
<gene>
    <name evidence="1" type="ORF">SFRICE_011264</name>
</gene>
<name>A0A2H1VJA6_SPOFR</name>
<dbReference type="EMBL" id="ODYU01002609">
    <property type="protein sequence ID" value="SOQ40334.1"/>
    <property type="molecule type" value="Genomic_DNA"/>
</dbReference>
<dbReference type="AlphaFoldDB" id="A0A2H1VJA6"/>
<reference evidence="1" key="1">
    <citation type="submission" date="2016-07" db="EMBL/GenBank/DDBJ databases">
        <authorList>
            <person name="Bretaudeau A."/>
        </authorList>
    </citation>
    <scope>NUCLEOTIDE SEQUENCE</scope>
    <source>
        <strain evidence="1">Rice</strain>
        <tissue evidence="1">Whole body</tissue>
    </source>
</reference>